<proteinExistence type="predicted"/>
<gene>
    <name evidence="1" type="ORF">CALCODRAFT_368253</name>
</gene>
<name>A0A165EJB7_9BASI</name>
<dbReference type="OrthoDB" id="613763at2759"/>
<evidence type="ECO:0000313" key="2">
    <source>
        <dbReference type="Proteomes" id="UP000076842"/>
    </source>
</evidence>
<dbReference type="EMBL" id="KV424003">
    <property type="protein sequence ID" value="KZT54984.1"/>
    <property type="molecule type" value="Genomic_DNA"/>
</dbReference>
<dbReference type="Proteomes" id="UP000076842">
    <property type="component" value="Unassembled WGS sequence"/>
</dbReference>
<keyword evidence="2" id="KW-1185">Reference proteome</keyword>
<reference evidence="1 2" key="1">
    <citation type="journal article" date="2016" name="Mol. Biol. Evol.">
        <title>Comparative Genomics of Early-Diverging Mushroom-Forming Fungi Provides Insights into the Origins of Lignocellulose Decay Capabilities.</title>
        <authorList>
            <person name="Nagy L.G."/>
            <person name="Riley R."/>
            <person name="Tritt A."/>
            <person name="Adam C."/>
            <person name="Daum C."/>
            <person name="Floudas D."/>
            <person name="Sun H."/>
            <person name="Yadav J.S."/>
            <person name="Pangilinan J."/>
            <person name="Larsson K.H."/>
            <person name="Matsuura K."/>
            <person name="Barry K."/>
            <person name="Labutti K."/>
            <person name="Kuo R."/>
            <person name="Ohm R.A."/>
            <person name="Bhattacharya S.S."/>
            <person name="Shirouzu T."/>
            <person name="Yoshinaga Y."/>
            <person name="Martin F.M."/>
            <person name="Grigoriev I.V."/>
            <person name="Hibbett D.S."/>
        </authorList>
    </citation>
    <scope>NUCLEOTIDE SEQUENCE [LARGE SCALE GENOMIC DNA]</scope>
    <source>
        <strain evidence="1 2">HHB12733</strain>
    </source>
</reference>
<accession>A0A165EJB7</accession>
<dbReference type="AlphaFoldDB" id="A0A165EJB7"/>
<evidence type="ECO:0000313" key="1">
    <source>
        <dbReference type="EMBL" id="KZT54984.1"/>
    </source>
</evidence>
<evidence type="ECO:0008006" key="3">
    <source>
        <dbReference type="Google" id="ProtNLM"/>
    </source>
</evidence>
<protein>
    <recommendedName>
        <fullName evidence="3">F-box domain-containing protein</fullName>
    </recommendedName>
</protein>
<organism evidence="1 2">
    <name type="scientific">Calocera cornea HHB12733</name>
    <dbReference type="NCBI Taxonomy" id="1353952"/>
    <lineage>
        <taxon>Eukaryota</taxon>
        <taxon>Fungi</taxon>
        <taxon>Dikarya</taxon>
        <taxon>Basidiomycota</taxon>
        <taxon>Agaricomycotina</taxon>
        <taxon>Dacrymycetes</taxon>
        <taxon>Dacrymycetales</taxon>
        <taxon>Dacrymycetaceae</taxon>
        <taxon>Calocera</taxon>
    </lineage>
</organism>
<dbReference type="InParanoid" id="A0A165EJB7"/>
<sequence length="302" mass="34102">MPGNTPIIPRGRKLPLEVLDAVVNLIADKKDLLSICLASKTFCELGQRPLYRNLQFIFPTTVVKICRSMSRKPALASYVRSLEMAIMSRAMEIINGAFAIRCYHPFETALWRLLWPVLRLMTGLKRVIIVVRWNGALELLRKGPFELDILHINTNDQLPISLLQEQASLKEFIFWSTEEPTEATQLAMKAYAAELLPNVRHIGGRFQILRPLLPGHRLQSCDFLIGPPVMQEELSALLRKTAETSPSMTYVHLCLKTLSQLDIKVLSASFSDAVSLYIHIYGGGNRDVRSYSVLRTSQINVS</sequence>